<dbReference type="CDD" id="cd01029">
    <property type="entry name" value="TOPRIM_primases"/>
    <property type="match status" value="1"/>
</dbReference>
<evidence type="ECO:0008006" key="4">
    <source>
        <dbReference type="Google" id="ProtNLM"/>
    </source>
</evidence>
<dbReference type="AlphaFoldDB" id="A0A5B9MFY2"/>
<keyword evidence="3" id="KW-1185">Reference proteome</keyword>
<name>A0A5B9MFY2_9BACT</name>
<feature type="compositionally biased region" description="Gly residues" evidence="1">
    <location>
        <begin position="858"/>
        <end position="869"/>
    </location>
</feature>
<feature type="region of interest" description="Disordered" evidence="1">
    <location>
        <begin position="836"/>
        <end position="872"/>
    </location>
</feature>
<dbReference type="Gene3D" id="3.40.1360.10">
    <property type="match status" value="1"/>
</dbReference>
<organism evidence="2 3">
    <name type="scientific">Stieleria maiorica</name>
    <dbReference type="NCBI Taxonomy" id="2795974"/>
    <lineage>
        <taxon>Bacteria</taxon>
        <taxon>Pseudomonadati</taxon>
        <taxon>Planctomycetota</taxon>
        <taxon>Planctomycetia</taxon>
        <taxon>Pirellulales</taxon>
        <taxon>Pirellulaceae</taxon>
        <taxon>Stieleria</taxon>
    </lineage>
</organism>
<dbReference type="InterPro" id="IPR034154">
    <property type="entry name" value="TOPRIM_DnaG/twinkle"/>
</dbReference>
<dbReference type="EMBL" id="CP036264">
    <property type="protein sequence ID" value="QEF99753.1"/>
    <property type="molecule type" value="Genomic_DNA"/>
</dbReference>
<protein>
    <recommendedName>
        <fullName evidence="4">Zinc-binding domain of primase-helicase</fullName>
    </recommendedName>
</protein>
<gene>
    <name evidence="2" type="ORF">Mal15_38190</name>
</gene>
<reference evidence="2 3" key="1">
    <citation type="submission" date="2019-02" db="EMBL/GenBank/DDBJ databases">
        <title>Planctomycetal bacteria perform biofilm scaping via a novel small molecule.</title>
        <authorList>
            <person name="Jeske O."/>
            <person name="Boedeker C."/>
            <person name="Wiegand S."/>
            <person name="Breitling P."/>
            <person name="Kallscheuer N."/>
            <person name="Jogler M."/>
            <person name="Rohde M."/>
            <person name="Petersen J."/>
            <person name="Medema M.H."/>
            <person name="Surup F."/>
            <person name="Jogler C."/>
        </authorList>
    </citation>
    <scope>NUCLEOTIDE SEQUENCE [LARGE SCALE GENOMIC DNA]</scope>
    <source>
        <strain evidence="2 3">Mal15</strain>
    </source>
</reference>
<dbReference type="RefSeq" id="WP_147869109.1">
    <property type="nucleotide sequence ID" value="NZ_CP036264.1"/>
</dbReference>
<dbReference type="KEGG" id="smam:Mal15_38190"/>
<accession>A0A5B9MFY2</accession>
<sequence length="952" mass="102454">MSFETIKQTAAGRCVEIIVALTSIDREIGTAKKDINCPLCDHGSLHADRRDDGVNQHGKVRCHHCLDAGTGDIIDTVRVFGGHDSQGSAAKAVADYLGLSASEATGAKPIVDIIEAVAKAKRMPLDAFRQFGPKVDKRGRNQKPVARVPVYNESGEIHSHFDLTPTDKGFFKRGDGSQGLFLPGRLPKAGETWHLVEGVKDAAALVGLGFDACGLPSSFMAPKYARLFQGVHVVTVADLDQPGQNGAQRTGGNLAGVAASVKVARLPGEIVASKGEDVRDVIRRHGEQAVRDAIAAATEWQPRDGEIFGKDSRPEEILTLRYAWHVDRVIGHLGQLGWKSPWLPEAKRETRKLYQRGGVLVDVVTESKADATAKGGQVKIAQGTPRLRVLPTSQLSLRIADACQLIVEKEKDGDIEKQAVPPPKWLIDGIHTAGDYGGYVRHLEAIVTAPTIRPDGSVLQKPGWDASGLLFRPSMKFEPIPDEPSQSDAVAATEKLFEVVADFPFTDAADKAAWLAMLLSMIGRPCVTGHVPMFAVTANIRGAGKSLLVDAASIIAYGHSAARTAYASDDDEMRKRITAVIMEGSPAVLLDNIDRPIGGASLDAVLTAERWKDRELGSSRTIDLPARAVWTATGNNLRFRSDVARRVVPIRLDSPEERPELRTDFRHNDLLGWTREHRGELVTAALTILRAYFVAGCPKQDGGQFGSFETWSDVIRGAVVWAGCSDPMDTIETAQADDDSAAIVAGLIGGLLEIDDTGDGMTCREIIDRLNDAENAGRFPAMREVVAEVGMKGGRPDVSRLGYAMRKYRGRVCNGYRIAQEQGHAKQNRWFAKPASIGGHGGHGSQVEESETGDVVGESGGHGGHGGHGFPPPIRETCCVATQHAHDTHTPAYRDGPESCPTSPPSPPHRKVPCPKCGGAMTPAEPVDGWRNWDCQTPGCGHVKPMREGAAQ</sequence>
<evidence type="ECO:0000256" key="1">
    <source>
        <dbReference type="SAM" id="MobiDB-lite"/>
    </source>
</evidence>
<feature type="region of interest" description="Disordered" evidence="1">
    <location>
        <begin position="888"/>
        <end position="911"/>
    </location>
</feature>
<proteinExistence type="predicted"/>
<dbReference type="Proteomes" id="UP000321353">
    <property type="component" value="Chromosome"/>
</dbReference>
<dbReference type="SUPFAM" id="SSF56731">
    <property type="entry name" value="DNA primase core"/>
    <property type="match status" value="1"/>
</dbReference>
<evidence type="ECO:0000313" key="2">
    <source>
        <dbReference type="EMBL" id="QEF99753.1"/>
    </source>
</evidence>
<evidence type="ECO:0000313" key="3">
    <source>
        <dbReference type="Proteomes" id="UP000321353"/>
    </source>
</evidence>